<dbReference type="PROSITE" id="PS51103">
    <property type="entry name" value="PTS_EIIC_TYPE_1"/>
    <property type="match status" value="1"/>
</dbReference>
<protein>
    <submittedName>
        <fullName evidence="15">PTS glucose transporter subunit IIBC</fullName>
    </submittedName>
</protein>
<feature type="transmembrane region" description="Helical" evidence="12">
    <location>
        <begin position="207"/>
        <end position="225"/>
    </location>
</feature>
<accession>A0A2A7BHA6</accession>
<feature type="transmembrane region" description="Helical" evidence="12">
    <location>
        <begin position="278"/>
        <end position="301"/>
    </location>
</feature>
<comment type="caution">
    <text evidence="15">The sequence shown here is derived from an EMBL/GenBank/DDBJ whole genome shotgun (WGS) entry which is preliminary data.</text>
</comment>
<keyword evidence="8" id="KW-0418">Kinase</keyword>
<keyword evidence="4 15" id="KW-0762">Sugar transport</keyword>
<evidence type="ECO:0000256" key="2">
    <source>
        <dbReference type="ARBA" id="ARBA00022448"/>
    </source>
</evidence>
<comment type="subcellular location">
    <subcellularLocation>
        <location evidence="1">Cell membrane</location>
        <topology evidence="1">Multi-pass membrane protein</topology>
    </subcellularLocation>
</comment>
<dbReference type="InterPro" id="IPR001996">
    <property type="entry name" value="PTS_IIB_1"/>
</dbReference>
<evidence type="ECO:0000256" key="10">
    <source>
        <dbReference type="ARBA" id="ARBA00023136"/>
    </source>
</evidence>
<evidence type="ECO:0000313" key="16">
    <source>
        <dbReference type="Proteomes" id="UP000220438"/>
    </source>
</evidence>
<proteinExistence type="predicted"/>
<evidence type="ECO:0000256" key="4">
    <source>
        <dbReference type="ARBA" id="ARBA00022597"/>
    </source>
</evidence>
<feature type="transmembrane region" description="Helical" evidence="12">
    <location>
        <begin position="93"/>
        <end position="115"/>
    </location>
</feature>
<dbReference type="PANTHER" id="PTHR30009">
    <property type="entry name" value="CYTOCHROME C-TYPE SYNTHESIS PROTEIN AND PTS TRANSMEMBRANE COMPONENT"/>
    <property type="match status" value="1"/>
</dbReference>
<feature type="transmembrane region" description="Helical" evidence="12">
    <location>
        <begin position="135"/>
        <end position="156"/>
    </location>
</feature>
<evidence type="ECO:0000256" key="1">
    <source>
        <dbReference type="ARBA" id="ARBA00004651"/>
    </source>
</evidence>
<feature type="domain" description="PTS EIIC type-1" evidence="14">
    <location>
        <begin position="2"/>
        <end position="420"/>
    </location>
</feature>
<dbReference type="GO" id="GO:0008982">
    <property type="term" value="F:protein-N(PI)-phosphohistidine-sugar phosphotransferase activity"/>
    <property type="evidence" value="ECO:0007669"/>
    <property type="project" value="InterPro"/>
</dbReference>
<gene>
    <name evidence="15" type="ORF">CHR61_01180</name>
</gene>
<keyword evidence="3" id="KW-1003">Cell membrane</keyword>
<evidence type="ECO:0000259" key="14">
    <source>
        <dbReference type="PROSITE" id="PS51103"/>
    </source>
</evidence>
<dbReference type="PROSITE" id="PS51098">
    <property type="entry name" value="PTS_EIIB_TYPE_1"/>
    <property type="match status" value="1"/>
</dbReference>
<dbReference type="InterPro" id="IPR018113">
    <property type="entry name" value="PTrfase_EIIB_Cys"/>
</dbReference>
<dbReference type="Proteomes" id="UP000220438">
    <property type="component" value="Unassembled WGS sequence"/>
</dbReference>
<organism evidence="15 16">
    <name type="scientific">Faecalibacterium prausnitzii</name>
    <dbReference type="NCBI Taxonomy" id="853"/>
    <lineage>
        <taxon>Bacteria</taxon>
        <taxon>Bacillati</taxon>
        <taxon>Bacillota</taxon>
        <taxon>Clostridia</taxon>
        <taxon>Eubacteriales</taxon>
        <taxon>Oscillospiraceae</taxon>
        <taxon>Faecalibacterium</taxon>
    </lineage>
</organism>
<dbReference type="SUPFAM" id="SSF55604">
    <property type="entry name" value="Glucose permease domain IIB"/>
    <property type="match status" value="1"/>
</dbReference>
<dbReference type="PROSITE" id="PS01035">
    <property type="entry name" value="PTS_EIIB_TYPE_1_CYS"/>
    <property type="match status" value="1"/>
</dbReference>
<feature type="transmembrane region" description="Helical" evidence="12">
    <location>
        <begin position="59"/>
        <end position="81"/>
    </location>
</feature>
<evidence type="ECO:0000256" key="5">
    <source>
        <dbReference type="ARBA" id="ARBA00022679"/>
    </source>
</evidence>
<dbReference type="InterPro" id="IPR003352">
    <property type="entry name" value="PTS_EIIC"/>
</dbReference>
<feature type="active site" description="Phosphocysteine intermediate; for EIIB activity" evidence="11">
    <location>
        <position position="454"/>
    </location>
</feature>
<dbReference type="EMBL" id="NOUW01000005">
    <property type="protein sequence ID" value="PDX90698.1"/>
    <property type="molecule type" value="Genomic_DNA"/>
</dbReference>
<evidence type="ECO:0000256" key="3">
    <source>
        <dbReference type="ARBA" id="ARBA00022475"/>
    </source>
</evidence>
<dbReference type="InterPro" id="IPR036878">
    <property type="entry name" value="Glu_permease_IIB"/>
</dbReference>
<evidence type="ECO:0000256" key="6">
    <source>
        <dbReference type="ARBA" id="ARBA00022683"/>
    </source>
</evidence>
<dbReference type="InterPro" id="IPR013013">
    <property type="entry name" value="PTS_EIIC_1"/>
</dbReference>
<dbReference type="PANTHER" id="PTHR30009:SF24">
    <property type="entry name" value="PTS SYSTEM, IIBC COMPONENT"/>
    <property type="match status" value="1"/>
</dbReference>
<sequence length="513" mass="55067">MQKFLRRLERFSQSLLSPLSYLSAAGLLLVLGALLTSKPLCQALPVLQWAPLQLVGQLLYNGMMVLINNLSVILCVGVAAVRAKTEKQDAALLALMAYLVFLTANHTALEALGLLAQPNGMTGLAGTGQTTILGIQVVDTGVASGIVLGFAAAWLFNRTCEKQFYGMITQLYSGLRWSFLWLSALAVALGLGFCFVCPPLQRAVSALTGWIAASGNAGVFLYGFLERLLIPTGLHHLIYMPFQFSSLGGSLTVGSVTYTGAYAVCMTEYTMGLPLSDGIVWMYTGFTKTFGYLGIAAAFIFTARRENRARTAAAMIPLAVTASVASITEPIDFLFCFVSPLLWVAHAVITGGFMVLLHVLHVRAFTSNLLGSLVFNLSAGEQLQNLPLLYLLGLAEILTYFAVFSILIKAKDLPTPGREAAPSTDQSPYADPQEVCRFIAALGGPENIAQLGNCFTRLRLTVRDASLLDMGALLSLPHKGLVVQGTRVQLVCGLHAAQLRHALEQQLAEMAPV</sequence>
<keyword evidence="10 12" id="KW-0472">Membrane</keyword>
<keyword evidence="6" id="KW-0598">Phosphotransferase system</keyword>
<dbReference type="GO" id="GO:0090563">
    <property type="term" value="F:protein-phosphocysteine-sugar phosphotransferase activity"/>
    <property type="evidence" value="ECO:0007669"/>
    <property type="project" value="TreeGrafter"/>
</dbReference>
<feature type="transmembrane region" description="Helical" evidence="12">
    <location>
        <begin position="388"/>
        <end position="408"/>
    </location>
</feature>
<dbReference type="Gene3D" id="3.30.1360.60">
    <property type="entry name" value="Glucose permease domain IIB"/>
    <property type="match status" value="1"/>
</dbReference>
<dbReference type="Pfam" id="PF00367">
    <property type="entry name" value="PTS_EIIB"/>
    <property type="match status" value="1"/>
</dbReference>
<evidence type="ECO:0000313" key="15">
    <source>
        <dbReference type="EMBL" id="PDX90698.1"/>
    </source>
</evidence>
<dbReference type="InterPro" id="IPR050429">
    <property type="entry name" value="PTS_Glucose_EIICBA"/>
</dbReference>
<dbReference type="AlphaFoldDB" id="A0A2A7BHA6"/>
<dbReference type="GO" id="GO:0009401">
    <property type="term" value="P:phosphoenolpyruvate-dependent sugar phosphotransferase system"/>
    <property type="evidence" value="ECO:0007669"/>
    <property type="project" value="UniProtKB-KW"/>
</dbReference>
<dbReference type="Pfam" id="PF02378">
    <property type="entry name" value="PTS_EIIC"/>
    <property type="match status" value="1"/>
</dbReference>
<feature type="transmembrane region" description="Helical" evidence="12">
    <location>
        <begin position="237"/>
        <end position="258"/>
    </location>
</feature>
<evidence type="ECO:0000256" key="9">
    <source>
        <dbReference type="ARBA" id="ARBA00022989"/>
    </source>
</evidence>
<evidence type="ECO:0000256" key="8">
    <source>
        <dbReference type="ARBA" id="ARBA00022777"/>
    </source>
</evidence>
<dbReference type="RefSeq" id="WP_097769939.1">
    <property type="nucleotide sequence ID" value="NZ_NOUW01000005.1"/>
</dbReference>
<keyword evidence="5" id="KW-0808">Transferase</keyword>
<keyword evidence="7 12" id="KW-0812">Transmembrane</keyword>
<keyword evidence="9 12" id="KW-1133">Transmembrane helix</keyword>
<dbReference type="GO" id="GO:0016301">
    <property type="term" value="F:kinase activity"/>
    <property type="evidence" value="ECO:0007669"/>
    <property type="project" value="UniProtKB-KW"/>
</dbReference>
<feature type="domain" description="PTS EIIB type-1" evidence="13">
    <location>
        <begin position="432"/>
        <end position="513"/>
    </location>
</feature>
<evidence type="ECO:0000259" key="13">
    <source>
        <dbReference type="PROSITE" id="PS51098"/>
    </source>
</evidence>
<evidence type="ECO:0000256" key="11">
    <source>
        <dbReference type="PROSITE-ProRule" id="PRU00421"/>
    </source>
</evidence>
<evidence type="ECO:0000256" key="12">
    <source>
        <dbReference type="SAM" id="Phobius"/>
    </source>
</evidence>
<keyword evidence="2" id="KW-0813">Transport</keyword>
<reference evidence="15 16" key="1">
    <citation type="journal article" date="2017" name="Front. Microbiol.">
        <title>New Insights into the Diversity of the Genus Faecalibacterium.</title>
        <authorList>
            <person name="Benevides L."/>
            <person name="Burman S."/>
            <person name="Martin R."/>
            <person name="Robert V."/>
            <person name="Thomas M."/>
            <person name="Miquel S."/>
            <person name="Chain F."/>
            <person name="Sokol H."/>
            <person name="Bermudez-Humaran L.G."/>
            <person name="Morrison M."/>
            <person name="Langella P."/>
            <person name="Azevedo V.A."/>
            <person name="Chatel J.M."/>
            <person name="Soares S."/>
        </authorList>
    </citation>
    <scope>NUCLEOTIDE SEQUENCE [LARGE SCALE GENOMIC DNA]</scope>
    <source>
        <strain evidence="15 16">AHMP21</strain>
    </source>
</reference>
<evidence type="ECO:0000256" key="7">
    <source>
        <dbReference type="ARBA" id="ARBA00022692"/>
    </source>
</evidence>
<feature type="transmembrane region" description="Helical" evidence="12">
    <location>
        <begin position="333"/>
        <end position="360"/>
    </location>
</feature>
<feature type="transmembrane region" description="Helical" evidence="12">
    <location>
        <begin position="177"/>
        <end position="201"/>
    </location>
</feature>
<dbReference type="GO" id="GO:0005886">
    <property type="term" value="C:plasma membrane"/>
    <property type="evidence" value="ECO:0007669"/>
    <property type="project" value="UniProtKB-SubCell"/>
</dbReference>
<name>A0A2A7BHA6_9FIRM</name>